<evidence type="ECO:0000256" key="7">
    <source>
        <dbReference type="ARBA" id="ARBA00023002"/>
    </source>
</evidence>
<evidence type="ECO:0000256" key="9">
    <source>
        <dbReference type="ARBA" id="ARBA00023014"/>
    </source>
</evidence>
<reference evidence="11 12" key="1">
    <citation type="journal article" date="2024" name="Ann. Entomol. Soc. Am.">
        <title>Genomic analyses of the southern and eastern yellowjacket wasps (Hymenoptera: Vespidae) reveal evolutionary signatures of social life.</title>
        <authorList>
            <person name="Catto M.A."/>
            <person name="Caine P.B."/>
            <person name="Orr S.E."/>
            <person name="Hunt B.G."/>
            <person name="Goodisman M.A.D."/>
        </authorList>
    </citation>
    <scope>NUCLEOTIDE SEQUENCE [LARGE SCALE GENOMIC DNA]</scope>
    <source>
        <strain evidence="11">233</strain>
        <tissue evidence="11">Head and thorax</tissue>
    </source>
</reference>
<dbReference type="AlphaFoldDB" id="A0ABD2A975"/>
<evidence type="ECO:0000313" key="11">
    <source>
        <dbReference type="EMBL" id="KAL2717178.1"/>
    </source>
</evidence>
<keyword evidence="3" id="KW-0285">Flavoprotein</keyword>
<name>A0ABD2A975_VESSQ</name>
<dbReference type="Gene3D" id="3.50.50.60">
    <property type="entry name" value="FAD/NAD(P)-binding domain"/>
    <property type="match status" value="2"/>
</dbReference>
<evidence type="ECO:0000256" key="4">
    <source>
        <dbReference type="ARBA" id="ARBA00022714"/>
    </source>
</evidence>
<evidence type="ECO:0000313" key="12">
    <source>
        <dbReference type="Proteomes" id="UP001607302"/>
    </source>
</evidence>
<keyword evidence="6" id="KW-0274">FAD</keyword>
<dbReference type="InterPro" id="IPR036922">
    <property type="entry name" value="Rieske_2Fe-2S_sf"/>
</dbReference>
<feature type="domain" description="Rieske" evidence="10">
    <location>
        <begin position="75"/>
        <end position="172"/>
    </location>
</feature>
<evidence type="ECO:0000256" key="6">
    <source>
        <dbReference type="ARBA" id="ARBA00022827"/>
    </source>
</evidence>
<dbReference type="CDD" id="cd03478">
    <property type="entry name" value="Rieske_AIFL_N"/>
    <property type="match status" value="1"/>
</dbReference>
<dbReference type="PANTHER" id="PTHR43557:SF2">
    <property type="entry name" value="RIESKE DOMAIN-CONTAINING PROTEIN-RELATED"/>
    <property type="match status" value="1"/>
</dbReference>
<dbReference type="PRINTS" id="PR00411">
    <property type="entry name" value="PNDRDTASEI"/>
</dbReference>
<dbReference type="SUPFAM" id="SSF51905">
    <property type="entry name" value="FAD/NAD(P)-binding domain"/>
    <property type="match status" value="1"/>
</dbReference>
<dbReference type="FunFam" id="2.102.10.10:FF:000003">
    <property type="entry name" value="apoptosis-inducing factor 3 isoform X2"/>
    <property type="match status" value="1"/>
</dbReference>
<dbReference type="GO" id="GO:0051537">
    <property type="term" value="F:2 iron, 2 sulfur cluster binding"/>
    <property type="evidence" value="ECO:0007669"/>
    <property type="project" value="UniProtKB-KW"/>
</dbReference>
<keyword evidence="7" id="KW-0560">Oxidoreductase</keyword>
<evidence type="ECO:0000256" key="2">
    <source>
        <dbReference type="ARBA" id="ARBA00006442"/>
    </source>
</evidence>
<dbReference type="PRINTS" id="PR00368">
    <property type="entry name" value="FADPNR"/>
</dbReference>
<keyword evidence="5" id="KW-0479">Metal-binding</keyword>
<dbReference type="Proteomes" id="UP001607302">
    <property type="component" value="Unassembled WGS sequence"/>
</dbReference>
<dbReference type="InterPro" id="IPR023753">
    <property type="entry name" value="FAD/NAD-binding_dom"/>
</dbReference>
<dbReference type="InterPro" id="IPR016156">
    <property type="entry name" value="FAD/NAD-linked_Rdtase_dimer_sf"/>
</dbReference>
<comment type="similarity">
    <text evidence="2">Belongs to the FAD-dependent oxidoreductase family.</text>
</comment>
<gene>
    <name evidence="11" type="ORF">V1478_012878</name>
</gene>
<evidence type="ECO:0000259" key="10">
    <source>
        <dbReference type="PROSITE" id="PS51296"/>
    </source>
</evidence>
<dbReference type="InterPro" id="IPR050446">
    <property type="entry name" value="FAD-oxidoreductase/Apoptosis"/>
</dbReference>
<dbReference type="Pfam" id="PF00355">
    <property type="entry name" value="Rieske"/>
    <property type="match status" value="1"/>
</dbReference>
<dbReference type="Gene3D" id="3.30.390.30">
    <property type="match status" value="1"/>
</dbReference>
<keyword evidence="12" id="KW-1185">Reference proteome</keyword>
<dbReference type="Gene3D" id="2.102.10.10">
    <property type="entry name" value="Rieske [2Fe-2S] iron-sulphur domain"/>
    <property type="match status" value="1"/>
</dbReference>
<sequence length="615" mass="68878">MSSRIILPLYYHIRNLSKHLRYLTKPEFVMSTYGEDKRKIHICNQCNKEQDVSKTHNKGSCCCSCVPQKYDYIEDVVCNENDINENEMKVVTLGKNDAKVLLVKQKGKIHALGTKCTHYGAPLHTGALRDGIVRCPWHGACFNITTGDIEDYPGLDSLPCYKVTVDEAGLVHVQAKVKDLEINKRVKDMCEYDVKNSKIALIIGGGPAAATCAESLRQEGFTGKIILICKEKVLPYDRVKVSKVMNFDVNKFSLRQPSFYNDHNIETKLGREAIGLDTNQNIIMLDNSETLKYDYLFLCTGCKARVPDLQGVNLENIFILRDYTDSHAVQKVLHPTKHMVIYGLGFIGMEAASYCIDKCASVTIIGRDNVPLDAIFGREIGNRIREEFEAKGIKFIFNNSISKFLAKEGNDNILGKIELSNGNILEADICIIGIGTTFYTDWLKESKIKMLDNGGIIVDKYLKTNIENVYAGGDIAYAPVLGSDHISATIGHYGLAHYHGKIAALNICNKETALYSVPFFWTNLLGKSYRYAGYGKSDKVIIYGSLENLQYFAYYVKDDKIIAMSSVGADPVVADFANLLAGKQILMEDDIKNNPFGWMCNKTKDVVNRFQLLHT</sequence>
<dbReference type="InterPro" id="IPR017941">
    <property type="entry name" value="Rieske_2Fe-2S"/>
</dbReference>
<evidence type="ECO:0000256" key="8">
    <source>
        <dbReference type="ARBA" id="ARBA00023004"/>
    </source>
</evidence>
<dbReference type="GO" id="GO:0016491">
    <property type="term" value="F:oxidoreductase activity"/>
    <property type="evidence" value="ECO:0007669"/>
    <property type="project" value="UniProtKB-KW"/>
</dbReference>
<evidence type="ECO:0000256" key="3">
    <source>
        <dbReference type="ARBA" id="ARBA00022630"/>
    </source>
</evidence>
<dbReference type="EMBL" id="JAUDFV010000153">
    <property type="protein sequence ID" value="KAL2717178.1"/>
    <property type="molecule type" value="Genomic_DNA"/>
</dbReference>
<dbReference type="PROSITE" id="PS51296">
    <property type="entry name" value="RIESKE"/>
    <property type="match status" value="1"/>
</dbReference>
<evidence type="ECO:0000256" key="5">
    <source>
        <dbReference type="ARBA" id="ARBA00022723"/>
    </source>
</evidence>
<comment type="caution">
    <text evidence="11">The sequence shown here is derived from an EMBL/GenBank/DDBJ whole genome shotgun (WGS) entry which is preliminary data.</text>
</comment>
<accession>A0ABD2A975</accession>
<dbReference type="SUPFAM" id="SSF55424">
    <property type="entry name" value="FAD/NAD-linked reductases, dimerisation (C-terminal) domain"/>
    <property type="match status" value="1"/>
</dbReference>
<dbReference type="InterPro" id="IPR036188">
    <property type="entry name" value="FAD/NAD-bd_sf"/>
</dbReference>
<dbReference type="PANTHER" id="PTHR43557">
    <property type="entry name" value="APOPTOSIS-INDUCING FACTOR 1"/>
    <property type="match status" value="1"/>
</dbReference>
<dbReference type="SUPFAM" id="SSF50022">
    <property type="entry name" value="ISP domain"/>
    <property type="match status" value="1"/>
</dbReference>
<keyword evidence="8" id="KW-0408">Iron</keyword>
<keyword evidence="9" id="KW-0411">Iron-sulfur</keyword>
<proteinExistence type="inferred from homology"/>
<comment type="cofactor">
    <cofactor evidence="1">
        <name>FAD</name>
        <dbReference type="ChEBI" id="CHEBI:57692"/>
    </cofactor>
</comment>
<organism evidence="11 12">
    <name type="scientific">Vespula squamosa</name>
    <name type="common">Southern yellow jacket</name>
    <name type="synonym">Wasp</name>
    <dbReference type="NCBI Taxonomy" id="30214"/>
    <lineage>
        <taxon>Eukaryota</taxon>
        <taxon>Metazoa</taxon>
        <taxon>Ecdysozoa</taxon>
        <taxon>Arthropoda</taxon>
        <taxon>Hexapoda</taxon>
        <taxon>Insecta</taxon>
        <taxon>Pterygota</taxon>
        <taxon>Neoptera</taxon>
        <taxon>Endopterygota</taxon>
        <taxon>Hymenoptera</taxon>
        <taxon>Apocrita</taxon>
        <taxon>Aculeata</taxon>
        <taxon>Vespoidea</taxon>
        <taxon>Vespidae</taxon>
        <taxon>Vespinae</taxon>
        <taxon>Vespula</taxon>
    </lineage>
</organism>
<keyword evidence="4" id="KW-0001">2Fe-2S</keyword>
<dbReference type="GO" id="GO:0046872">
    <property type="term" value="F:metal ion binding"/>
    <property type="evidence" value="ECO:0007669"/>
    <property type="project" value="UniProtKB-KW"/>
</dbReference>
<dbReference type="Pfam" id="PF07992">
    <property type="entry name" value="Pyr_redox_2"/>
    <property type="match status" value="1"/>
</dbReference>
<evidence type="ECO:0000256" key="1">
    <source>
        <dbReference type="ARBA" id="ARBA00001974"/>
    </source>
</evidence>
<protein>
    <submittedName>
        <fullName evidence="11">Apoptosis-inducing factor 3 isoform X2</fullName>
    </submittedName>
</protein>